<evidence type="ECO:0000256" key="1">
    <source>
        <dbReference type="SAM" id="Phobius"/>
    </source>
</evidence>
<keyword evidence="1" id="KW-0812">Transmembrane</keyword>
<evidence type="ECO:0000313" key="2">
    <source>
        <dbReference type="EMBL" id="AFP65659.1"/>
    </source>
</evidence>
<keyword evidence="1" id="KW-1133">Transmembrane helix</keyword>
<dbReference type="Proteomes" id="UP000243348">
    <property type="component" value="Nucleomorph 3"/>
</dbReference>
<keyword evidence="2" id="KW-0542">Nucleomorph</keyword>
<reference evidence="2 3" key="1">
    <citation type="journal article" date="2012" name="Genome Biol. Evol.">
        <title>Nucleomorph genome sequence of the cryptophyte alga Chroomonas mesostigmatica CCMP1168 reveals lineage-specific gene loss and genome complexity.</title>
        <authorList>
            <person name="Moore C.E."/>
            <person name="Curtis B."/>
            <person name="Mills T."/>
            <person name="Tanifuji G."/>
            <person name="Archibald J.M."/>
        </authorList>
    </citation>
    <scope>NUCLEOTIDE SEQUENCE [LARGE SCALE GENOMIC DNA]</scope>
    <source>
        <strain evidence="2 3">CCMP1168</strain>
    </source>
</reference>
<organism evidence="2 3">
    <name type="scientific">Chroomonas mesostigmatica CCMP1168</name>
    <dbReference type="NCBI Taxonomy" id="1195612"/>
    <lineage>
        <taxon>Eukaryota</taxon>
        <taxon>Cryptophyceae</taxon>
        <taxon>Pyrenomonadales</taxon>
        <taxon>Chroomonadaceae</taxon>
        <taxon>Chroomonas</taxon>
    </lineage>
</organism>
<dbReference type="AlphaFoldDB" id="J7G3M1"/>
<accession>J7G3M1</accession>
<keyword evidence="1" id="KW-0472">Membrane</keyword>
<protein>
    <submittedName>
        <fullName evidence="2">Uncharacterized protein</fullName>
    </submittedName>
</protein>
<proteinExistence type="predicted"/>
<feature type="transmembrane region" description="Helical" evidence="1">
    <location>
        <begin position="37"/>
        <end position="68"/>
    </location>
</feature>
<gene>
    <name evidence="2" type="ORF">CMESO_515</name>
</gene>
<geneLocation type="nucleomorph" evidence="2"/>
<name>J7G3M1_9CRYP</name>
<dbReference type="EMBL" id="CP003682">
    <property type="protein sequence ID" value="AFP65659.1"/>
    <property type="molecule type" value="Genomic_DNA"/>
</dbReference>
<sequence length="72" mass="8862">MPEFSFDYFFITESLIKVNYESIQKEKKSNVFLEKMFVFYFSTETCLLLIFFLINPIFFYFLPFYIFITITI</sequence>
<evidence type="ECO:0000313" key="3">
    <source>
        <dbReference type="Proteomes" id="UP000243348"/>
    </source>
</evidence>